<proteinExistence type="predicted"/>
<protein>
    <recommendedName>
        <fullName evidence="3">Lipoprotein</fullName>
    </recommendedName>
</protein>
<dbReference type="Proteomes" id="UP000198407">
    <property type="component" value="Unassembled WGS sequence"/>
</dbReference>
<evidence type="ECO:0000313" key="2">
    <source>
        <dbReference type="Proteomes" id="UP000198407"/>
    </source>
</evidence>
<dbReference type="PROSITE" id="PS51257">
    <property type="entry name" value="PROKAR_LIPOPROTEIN"/>
    <property type="match status" value="1"/>
</dbReference>
<dbReference type="RefSeq" id="WP_042127357.1">
    <property type="nucleotide sequence ID" value="NZ_FZOL01000030.1"/>
</dbReference>
<accession>A0A239KXS5</accession>
<dbReference type="EMBL" id="FZOL01000030">
    <property type="protein sequence ID" value="SNT23167.1"/>
    <property type="molecule type" value="Genomic_DNA"/>
</dbReference>
<dbReference type="OrthoDB" id="6433117at2"/>
<dbReference type="AlphaFoldDB" id="A0A239KXS5"/>
<dbReference type="STRING" id="1215104.GCA_000730585_01685"/>
<gene>
    <name evidence="1" type="ORF">SAMN05444352_13033</name>
</gene>
<sequence>MRKWSAVLITLAIAGCGEKVPEQSQSSASVFTVETKDDLVRKALPATRLACPGLDRYASQFDNVRVEKHFRTSIVFHIPEDSTVPESYKAGGQNCFVEIEDDRSAIVVEKLACKSVCLDKLNVPDGQLKLELASDDEVKRRECLTSYDYDPATKTTFELPQPAHCAKSSTGTNNG</sequence>
<keyword evidence="2" id="KW-1185">Reference proteome</keyword>
<evidence type="ECO:0008006" key="3">
    <source>
        <dbReference type="Google" id="ProtNLM"/>
    </source>
</evidence>
<reference evidence="2" key="1">
    <citation type="submission" date="2017-06" db="EMBL/GenBank/DDBJ databases">
        <authorList>
            <person name="Varghese N."/>
            <person name="Submissions S."/>
        </authorList>
    </citation>
    <scope>NUCLEOTIDE SEQUENCE [LARGE SCALE GENOMIC DNA]</scope>
    <source>
        <strain evidence="2">DSM 22348</strain>
    </source>
</reference>
<organism evidence="1 2">
    <name type="scientific">Pseudomonas japonica</name>
    <dbReference type="NCBI Taxonomy" id="256466"/>
    <lineage>
        <taxon>Bacteria</taxon>
        <taxon>Pseudomonadati</taxon>
        <taxon>Pseudomonadota</taxon>
        <taxon>Gammaproteobacteria</taxon>
        <taxon>Pseudomonadales</taxon>
        <taxon>Pseudomonadaceae</taxon>
        <taxon>Pseudomonas</taxon>
    </lineage>
</organism>
<name>A0A239KXS5_9PSED</name>
<evidence type="ECO:0000313" key="1">
    <source>
        <dbReference type="EMBL" id="SNT23167.1"/>
    </source>
</evidence>